<evidence type="ECO:0000259" key="7">
    <source>
        <dbReference type="Pfam" id="PF00588"/>
    </source>
</evidence>
<dbReference type="InterPro" id="IPR001537">
    <property type="entry name" value="SpoU_MeTrfase"/>
</dbReference>
<evidence type="ECO:0000313" key="8">
    <source>
        <dbReference type="EMBL" id="WWT34322.1"/>
    </source>
</evidence>
<feature type="region of interest" description="Disordered" evidence="6">
    <location>
        <begin position="259"/>
        <end position="278"/>
    </location>
</feature>
<keyword evidence="2 5" id="KW-0489">Methyltransferase</keyword>
<evidence type="ECO:0000256" key="6">
    <source>
        <dbReference type="SAM" id="MobiDB-lite"/>
    </source>
</evidence>
<keyword evidence="9" id="KW-1185">Reference proteome</keyword>
<dbReference type="InterPro" id="IPR029026">
    <property type="entry name" value="tRNA_m1G_MTases_N"/>
</dbReference>
<comment type="similarity">
    <text evidence="1">Belongs to the class IV-like SAM-binding methyltransferase superfamily. RNA methyltransferase TrmH family.</text>
</comment>
<dbReference type="InterPro" id="IPR029028">
    <property type="entry name" value="Alpha/beta_knot_MTases"/>
</dbReference>
<accession>A0ABZ2I3D0</accession>
<dbReference type="PIRSF" id="PIRSF004808">
    <property type="entry name" value="LasT"/>
    <property type="match status" value="1"/>
</dbReference>
<keyword evidence="4 5" id="KW-0949">S-adenosyl-L-methionine</keyword>
<comment type="subcellular location">
    <subcellularLocation>
        <location evidence="5">Cytoplasm</location>
    </subcellularLocation>
</comment>
<dbReference type="CDD" id="cd18093">
    <property type="entry name" value="SpoU-like_TrmJ"/>
    <property type="match status" value="1"/>
</dbReference>
<comment type="catalytic activity">
    <reaction evidence="5">
        <text>uridine(32) in tRNA + S-adenosyl-L-methionine = 2'-O-methyluridine(32) in tRNA + S-adenosyl-L-homocysteine + H(+)</text>
        <dbReference type="Rhea" id="RHEA:42936"/>
        <dbReference type="Rhea" id="RHEA-COMP:10107"/>
        <dbReference type="Rhea" id="RHEA-COMP:10290"/>
        <dbReference type="ChEBI" id="CHEBI:15378"/>
        <dbReference type="ChEBI" id="CHEBI:57856"/>
        <dbReference type="ChEBI" id="CHEBI:59789"/>
        <dbReference type="ChEBI" id="CHEBI:65315"/>
        <dbReference type="ChEBI" id="CHEBI:74478"/>
        <dbReference type="EC" id="2.1.1.200"/>
    </reaction>
</comment>
<comment type="catalytic activity">
    <reaction evidence="5">
        <text>cytidine(32) in tRNA + S-adenosyl-L-methionine = 2'-O-methylcytidine(32) in tRNA + S-adenosyl-L-homocysteine + H(+)</text>
        <dbReference type="Rhea" id="RHEA:42932"/>
        <dbReference type="Rhea" id="RHEA-COMP:10288"/>
        <dbReference type="Rhea" id="RHEA-COMP:10289"/>
        <dbReference type="ChEBI" id="CHEBI:15378"/>
        <dbReference type="ChEBI" id="CHEBI:57856"/>
        <dbReference type="ChEBI" id="CHEBI:59789"/>
        <dbReference type="ChEBI" id="CHEBI:74495"/>
        <dbReference type="ChEBI" id="CHEBI:82748"/>
        <dbReference type="EC" id="2.1.1.200"/>
    </reaction>
</comment>
<keyword evidence="3" id="KW-0808">Transferase</keyword>
<feature type="compositionally biased region" description="Basic and acidic residues" evidence="6">
    <location>
        <begin position="259"/>
        <end position="272"/>
    </location>
</feature>
<name>A0ABZ2I3D0_9HYPH</name>
<keyword evidence="5" id="KW-0819">tRNA processing</keyword>
<evidence type="ECO:0000256" key="2">
    <source>
        <dbReference type="ARBA" id="ARBA00022603"/>
    </source>
</evidence>
<dbReference type="GO" id="GO:0032259">
    <property type="term" value="P:methylation"/>
    <property type="evidence" value="ECO:0007669"/>
    <property type="project" value="UniProtKB-KW"/>
</dbReference>
<dbReference type="EC" id="2.1.1.200" evidence="5"/>
<comment type="subunit">
    <text evidence="5">Homodimer.</text>
</comment>
<evidence type="ECO:0000313" key="9">
    <source>
        <dbReference type="Proteomes" id="UP001369958"/>
    </source>
</evidence>
<dbReference type="InterPro" id="IPR004384">
    <property type="entry name" value="RNA_MeTrfase_TrmJ/LasT"/>
</dbReference>
<organism evidence="8 9">
    <name type="scientific">Pelagibacterium nitratireducens</name>
    <dbReference type="NCBI Taxonomy" id="1046114"/>
    <lineage>
        <taxon>Bacteria</taxon>
        <taxon>Pseudomonadati</taxon>
        <taxon>Pseudomonadota</taxon>
        <taxon>Alphaproteobacteria</taxon>
        <taxon>Hyphomicrobiales</taxon>
        <taxon>Devosiaceae</taxon>
        <taxon>Pelagibacterium</taxon>
    </lineage>
</organism>
<protein>
    <recommendedName>
        <fullName evidence="5">tRNA (cytidine/uridine-2'-O-)-methyltransferase TrmJ</fullName>
        <ecNumber evidence="5">2.1.1.200</ecNumber>
    </recommendedName>
    <alternativeName>
        <fullName evidence="5">tRNA (cytidine(32)/uridine(32)-2'-O)-methyltransferase</fullName>
    </alternativeName>
    <alternativeName>
        <fullName evidence="5">tRNA Cm32/Um32 methyltransferase</fullName>
    </alternativeName>
</protein>
<feature type="domain" description="tRNA/rRNA methyltransferase SpoU type" evidence="7">
    <location>
        <begin position="27"/>
        <end position="176"/>
    </location>
</feature>
<dbReference type="Gene3D" id="3.40.1280.10">
    <property type="match status" value="1"/>
</dbReference>
<dbReference type="PANTHER" id="PTHR42786:SF7">
    <property type="entry name" value="TRNA_RRNA METHYLTRANSFERASE SPOU TYPE DOMAIN-CONTAINING PROTEIN"/>
    <property type="match status" value="1"/>
</dbReference>
<dbReference type="Proteomes" id="UP001369958">
    <property type="component" value="Chromosome"/>
</dbReference>
<dbReference type="Gene3D" id="1.10.8.590">
    <property type="match status" value="1"/>
</dbReference>
<gene>
    <name evidence="5" type="primary">trmJ</name>
    <name evidence="8" type="ORF">V6617_07610</name>
</gene>
<dbReference type="NCBIfam" id="TIGR00050">
    <property type="entry name" value="rRNA_methyl_1"/>
    <property type="match status" value="1"/>
</dbReference>
<evidence type="ECO:0000256" key="4">
    <source>
        <dbReference type="ARBA" id="ARBA00022691"/>
    </source>
</evidence>
<comment type="function">
    <text evidence="5">Catalyzes the formation of 2'O-methylated cytidine (Cm32) or 2'O-methylated uridine (Um32) at position 32 in tRNA.</text>
</comment>
<evidence type="ECO:0000256" key="3">
    <source>
        <dbReference type="ARBA" id="ARBA00022679"/>
    </source>
</evidence>
<dbReference type="PANTHER" id="PTHR42786">
    <property type="entry name" value="TRNA/RRNA METHYLTRANSFERASE"/>
    <property type="match status" value="1"/>
</dbReference>
<dbReference type="SUPFAM" id="SSF75217">
    <property type="entry name" value="alpha/beta knot"/>
    <property type="match status" value="1"/>
</dbReference>
<keyword evidence="5" id="KW-0963">Cytoplasm</keyword>
<dbReference type="EMBL" id="CP146275">
    <property type="protein sequence ID" value="WWT34322.1"/>
    <property type="molecule type" value="Genomic_DNA"/>
</dbReference>
<proteinExistence type="inferred from homology"/>
<sequence>MARSAEGKLMAGTDSSKEFAFRPTPAIILVEPQLGENIGAAARAMANFGLWDLRLVNPRDGWPNEKATASAAKALPVIERVQVFETLTEAMADLNLVLATTARNREMFKPVIGPDEAADRLSTHIGGGQKAGILFGRERWGLNNDEVALADAIVTLPVEPAFASLNIAQAVLVIAYEWRRAALKDQPLPFSADEGEPAPRGQLAAMTEQLGEALDRAGFFKTPAKRPGMMNNIRAMFARGGFNAQEVRTLRGIVAALDRRHERPNPARHKDEDADDLS</sequence>
<evidence type="ECO:0000256" key="5">
    <source>
        <dbReference type="RuleBase" id="RU362024"/>
    </source>
</evidence>
<reference evidence="8 9" key="1">
    <citation type="submission" date="2024-02" db="EMBL/GenBank/DDBJ databases">
        <title>Complete genome sequence of Pelagibacterium nitratireducens ZH15.</title>
        <authorList>
            <person name="Zhao L.H."/>
        </authorList>
    </citation>
    <scope>NUCLEOTIDE SEQUENCE [LARGE SCALE GENOMIC DNA]</scope>
    <source>
        <strain evidence="8 9">ZH15</strain>
    </source>
</reference>
<dbReference type="GO" id="GO:0008168">
    <property type="term" value="F:methyltransferase activity"/>
    <property type="evidence" value="ECO:0007669"/>
    <property type="project" value="UniProtKB-KW"/>
</dbReference>
<evidence type="ECO:0000256" key="1">
    <source>
        <dbReference type="ARBA" id="ARBA00007228"/>
    </source>
</evidence>
<dbReference type="Pfam" id="PF00588">
    <property type="entry name" value="SpoU_methylase"/>
    <property type="match status" value="1"/>
</dbReference>